<feature type="transmembrane region" description="Helical" evidence="7">
    <location>
        <begin position="202"/>
        <end position="224"/>
    </location>
</feature>
<comment type="subcellular location">
    <subcellularLocation>
        <location evidence="1">Membrane</location>
        <topology evidence="1">Multi-pass membrane protein</topology>
    </subcellularLocation>
</comment>
<dbReference type="EMBL" id="QAPG01000122">
    <property type="protein sequence ID" value="TDZ30682.1"/>
    <property type="molecule type" value="Genomic_DNA"/>
</dbReference>
<keyword evidence="10" id="KW-1185">Reference proteome</keyword>
<organism evidence="9 10">
    <name type="scientific">Colletotrichum spinosum</name>
    <dbReference type="NCBI Taxonomy" id="1347390"/>
    <lineage>
        <taxon>Eukaryota</taxon>
        <taxon>Fungi</taxon>
        <taxon>Dikarya</taxon>
        <taxon>Ascomycota</taxon>
        <taxon>Pezizomycotina</taxon>
        <taxon>Sordariomycetes</taxon>
        <taxon>Hypocreomycetidae</taxon>
        <taxon>Glomerellales</taxon>
        <taxon>Glomerellaceae</taxon>
        <taxon>Colletotrichum</taxon>
        <taxon>Colletotrichum orbiculare species complex</taxon>
    </lineage>
</organism>
<evidence type="ECO:0000256" key="3">
    <source>
        <dbReference type="ARBA" id="ARBA00022989"/>
    </source>
</evidence>
<feature type="region of interest" description="Disordered" evidence="6">
    <location>
        <begin position="384"/>
        <end position="421"/>
    </location>
</feature>
<proteinExistence type="inferred from homology"/>
<feature type="transmembrane region" description="Helical" evidence="7">
    <location>
        <begin position="7"/>
        <end position="26"/>
    </location>
</feature>
<dbReference type="AlphaFoldDB" id="A0A4R8PXQ1"/>
<feature type="transmembrane region" description="Helical" evidence="7">
    <location>
        <begin position="46"/>
        <end position="65"/>
    </location>
</feature>
<comment type="similarity">
    <text evidence="5">Belongs to the SAT4 family.</text>
</comment>
<feature type="transmembrane region" description="Helical" evidence="7">
    <location>
        <begin position="236"/>
        <end position="260"/>
    </location>
</feature>
<sequence>MEINPSIAEVWSLYAIATVMIAMRVFCRTRMVGLAGYRPDDYLVFFAWAVYTTVSSMATLFVLVAQGRHTSLLTPEQRATMPESEFAIWEYGSKNFVVGMCCYATIVWTLKFNSTRPTPAAENATFMLDSVTDHYPLTVLFFYRRLVGGQWVERFLVPVMCFVGVTALAMVLIILLTCRPITKMWQIRPDPGENCVPQNKVYFYSILAMNVTTDLCIIAIPIPVISLVRASIWRRLGVYFLFSLGVFVISASIIRVILIFHVSRRDTTSPQPRAYCPPRTLTPRSDNKPTGQFGPGAMWSIREDFVAIFVGQAPMIVPMFRKRFWEQPRSRFTPKSSQGSEGHELENRASNKDRKPKDPWSLTRLGFTHVTNVTNVTKGGGTKVEATVVGNDSQERLAGTEETPAADTAGSTASQAGHSDAEFRGGVGMMFENTTGHSLEITPAPRAADPEALHYR</sequence>
<dbReference type="InterPro" id="IPR052337">
    <property type="entry name" value="SAT4-like"/>
</dbReference>
<feature type="transmembrane region" description="Helical" evidence="7">
    <location>
        <begin position="155"/>
        <end position="182"/>
    </location>
</feature>
<keyword evidence="2 7" id="KW-0812">Transmembrane</keyword>
<dbReference type="InterPro" id="IPR049326">
    <property type="entry name" value="Rhodopsin_dom_fungi"/>
</dbReference>
<keyword evidence="4 7" id="KW-0472">Membrane</keyword>
<dbReference type="GO" id="GO:0016020">
    <property type="term" value="C:membrane"/>
    <property type="evidence" value="ECO:0007669"/>
    <property type="project" value="UniProtKB-SubCell"/>
</dbReference>
<evidence type="ECO:0000256" key="7">
    <source>
        <dbReference type="SAM" id="Phobius"/>
    </source>
</evidence>
<gene>
    <name evidence="9" type="ORF">C8035_v001951</name>
</gene>
<feature type="region of interest" description="Disordered" evidence="6">
    <location>
        <begin position="330"/>
        <end position="362"/>
    </location>
</feature>
<feature type="compositionally biased region" description="Basic and acidic residues" evidence="6">
    <location>
        <begin position="341"/>
        <end position="358"/>
    </location>
</feature>
<evidence type="ECO:0000256" key="2">
    <source>
        <dbReference type="ARBA" id="ARBA00022692"/>
    </source>
</evidence>
<evidence type="ECO:0000259" key="8">
    <source>
        <dbReference type="Pfam" id="PF20684"/>
    </source>
</evidence>
<evidence type="ECO:0000313" key="9">
    <source>
        <dbReference type="EMBL" id="TDZ30682.1"/>
    </source>
</evidence>
<accession>A0A4R8PXQ1</accession>
<feature type="region of interest" description="Disordered" evidence="6">
    <location>
        <begin position="267"/>
        <end position="293"/>
    </location>
</feature>
<feature type="domain" description="Rhodopsin" evidence="8">
    <location>
        <begin position="138"/>
        <end position="321"/>
    </location>
</feature>
<comment type="caution">
    <text evidence="9">The sequence shown here is derived from an EMBL/GenBank/DDBJ whole genome shotgun (WGS) entry which is preliminary data.</text>
</comment>
<protein>
    <recommendedName>
        <fullName evidence="8">Rhodopsin domain-containing protein</fullName>
    </recommendedName>
</protein>
<dbReference type="Pfam" id="PF20684">
    <property type="entry name" value="Fung_rhodopsin"/>
    <property type="match status" value="1"/>
</dbReference>
<evidence type="ECO:0000256" key="6">
    <source>
        <dbReference type="SAM" id="MobiDB-lite"/>
    </source>
</evidence>
<keyword evidence="3 7" id="KW-1133">Transmembrane helix</keyword>
<evidence type="ECO:0000256" key="5">
    <source>
        <dbReference type="ARBA" id="ARBA00038359"/>
    </source>
</evidence>
<feature type="region of interest" description="Disordered" evidence="6">
    <location>
        <begin position="435"/>
        <end position="456"/>
    </location>
</feature>
<dbReference type="Proteomes" id="UP000295083">
    <property type="component" value="Unassembled WGS sequence"/>
</dbReference>
<dbReference type="PANTHER" id="PTHR33048:SF2">
    <property type="entry name" value="SRPK"/>
    <property type="match status" value="1"/>
</dbReference>
<name>A0A4R8PXQ1_9PEZI</name>
<evidence type="ECO:0000256" key="4">
    <source>
        <dbReference type="ARBA" id="ARBA00023136"/>
    </source>
</evidence>
<dbReference type="PANTHER" id="PTHR33048">
    <property type="entry name" value="PTH11-LIKE INTEGRAL MEMBRANE PROTEIN (AFU_ORTHOLOGUE AFUA_5G11245)"/>
    <property type="match status" value="1"/>
</dbReference>
<evidence type="ECO:0000313" key="10">
    <source>
        <dbReference type="Proteomes" id="UP000295083"/>
    </source>
</evidence>
<evidence type="ECO:0000256" key="1">
    <source>
        <dbReference type="ARBA" id="ARBA00004141"/>
    </source>
</evidence>
<reference evidence="9 10" key="1">
    <citation type="submission" date="2018-11" db="EMBL/GenBank/DDBJ databases">
        <title>Genome sequence and assembly of Colletotrichum spinosum.</title>
        <authorList>
            <person name="Gan P."/>
            <person name="Shirasu K."/>
        </authorList>
    </citation>
    <scope>NUCLEOTIDE SEQUENCE [LARGE SCALE GENOMIC DNA]</scope>
    <source>
        <strain evidence="9 10">CBS 515.97</strain>
    </source>
</reference>